<organism evidence="2 3">
    <name type="scientific">Haloarcula amylolytica JCM 13557</name>
    <dbReference type="NCBI Taxonomy" id="1227452"/>
    <lineage>
        <taxon>Archaea</taxon>
        <taxon>Methanobacteriati</taxon>
        <taxon>Methanobacteriota</taxon>
        <taxon>Stenosarchaea group</taxon>
        <taxon>Halobacteria</taxon>
        <taxon>Halobacteriales</taxon>
        <taxon>Haloarculaceae</taxon>
        <taxon>Haloarcula</taxon>
    </lineage>
</organism>
<dbReference type="Proteomes" id="UP000011623">
    <property type="component" value="Unassembled WGS sequence"/>
</dbReference>
<dbReference type="EMBL" id="AOLW01000065">
    <property type="protein sequence ID" value="EMA14220.1"/>
    <property type="molecule type" value="Genomic_DNA"/>
</dbReference>
<keyword evidence="3" id="KW-1185">Reference proteome</keyword>
<protein>
    <submittedName>
        <fullName evidence="2">Uncharacterized protein</fullName>
    </submittedName>
</protein>
<sequence length="92" mass="10316">MTKIGIYGVSREEFTLDPKERTYRQYALYNTKDGWSDTSDPRFIDLEPDEKTVAAFADQYGSQTSIVAPPDEVPGTIEVVDPPEDVGNVEGW</sequence>
<dbReference type="AlphaFoldDB" id="M0K2X5"/>
<name>M0K2X5_9EURY</name>
<reference evidence="2 3" key="1">
    <citation type="journal article" date="2014" name="PLoS Genet.">
        <title>Phylogenetically driven sequencing of extremely halophilic archaea reveals strategies for static and dynamic osmo-response.</title>
        <authorList>
            <person name="Becker E.A."/>
            <person name="Seitzer P.M."/>
            <person name="Tritt A."/>
            <person name="Larsen D."/>
            <person name="Krusor M."/>
            <person name="Yao A.I."/>
            <person name="Wu D."/>
            <person name="Madern D."/>
            <person name="Eisen J.A."/>
            <person name="Darling A.E."/>
            <person name="Facciotti M.T."/>
        </authorList>
    </citation>
    <scope>NUCLEOTIDE SEQUENCE [LARGE SCALE GENOMIC DNA]</scope>
    <source>
        <strain evidence="2 3">JCM 13557</strain>
    </source>
</reference>
<accession>M0K2X5</accession>
<evidence type="ECO:0000313" key="3">
    <source>
        <dbReference type="Proteomes" id="UP000011623"/>
    </source>
</evidence>
<feature type="region of interest" description="Disordered" evidence="1">
    <location>
        <begin position="65"/>
        <end position="92"/>
    </location>
</feature>
<gene>
    <name evidence="2" type="ORF">C442_20411</name>
</gene>
<dbReference type="RefSeq" id="WP_008313696.1">
    <property type="nucleotide sequence ID" value="NZ_AOLW01000065.1"/>
</dbReference>
<evidence type="ECO:0000256" key="1">
    <source>
        <dbReference type="SAM" id="MobiDB-lite"/>
    </source>
</evidence>
<comment type="caution">
    <text evidence="2">The sequence shown here is derived from an EMBL/GenBank/DDBJ whole genome shotgun (WGS) entry which is preliminary data.</text>
</comment>
<evidence type="ECO:0000313" key="2">
    <source>
        <dbReference type="EMBL" id="EMA14220.1"/>
    </source>
</evidence>
<proteinExistence type="predicted"/>